<feature type="region of interest" description="Disordered" evidence="7">
    <location>
        <begin position="1718"/>
        <end position="1760"/>
    </location>
</feature>
<keyword evidence="4 6" id="KW-0175">Coiled coil</keyword>
<evidence type="ECO:0000313" key="12">
    <source>
        <dbReference type="Proteomes" id="UP001292094"/>
    </source>
</evidence>
<feature type="compositionally biased region" description="Low complexity" evidence="7">
    <location>
        <begin position="2066"/>
        <end position="2134"/>
    </location>
</feature>
<name>A0AAE1PZR7_9EUCA</name>
<feature type="compositionally biased region" description="Basic and acidic residues" evidence="7">
    <location>
        <begin position="2631"/>
        <end position="2668"/>
    </location>
</feature>
<evidence type="ECO:0000256" key="4">
    <source>
        <dbReference type="ARBA" id="ARBA00023054"/>
    </source>
</evidence>
<proteinExistence type="inferred from homology"/>
<dbReference type="PANTHER" id="PTHR18898:SF2">
    <property type="entry name" value="NUCLEOPROTEIN TPR"/>
    <property type="match status" value="1"/>
</dbReference>
<comment type="subcellular location">
    <subcellularLocation>
        <location evidence="1">Nucleus</location>
    </subcellularLocation>
</comment>
<feature type="coiled-coil region" evidence="6">
    <location>
        <begin position="428"/>
        <end position="500"/>
    </location>
</feature>
<sequence>MASEEDAEDFLTLVSIEEKSQIPEPLARKLQDVWSAKVKEVRIIKVEAEKQKLCAEQEIFQLEKQLICIQGQLEEEASGRRDYKKQKETIEEKLTEINSELQHTKTTVITLTRELQHVQNEKDTVSSESVTMAGNLETRNVQVAQLQEQINRLNEQLCEATRSKNEAFINSEEAITRERQLKYREKRLEQEQALLTRQITVLQQQLEQRSEETLTQRTTSSSTILALQTDLNHKIEELRLEREETEQLRRQVKEKGERIQQILETLNASRESEVKLEETFRQELQAQQKLTEIYKGSTENEKERAGELERAVEELRRLLNEASAEYGALERAKSKTDQDNADALLQSNTLVNELKDELDKVNQLLQASAKKNISGIEELSPAASAASQLVSKGLSLTQLYAEYITVSEKLIATQDENKRLKRYVDQILQEIEERVPVIKKQREDHQRSLETITSLQTQLQETIEDREKQRVECEESVRRSQFLERENQRLEVQVRDVSRQVAVLVTQVEAARAGLPPPPIPKDALKRPSVAGDVISEHLVAFRDASELQEQNNKLRSSLRELSAQLEDSEKTAITEKTKQLQAELEMAHNQLKELNESRERQESLTTNLIQQRDMYRALLTQQSPGNTNDSNKAVVGNDKTQTQTQDAGIIKKLEVGLEKSKEELSTLKKEHEVYRSEKAKNDRMLQEEHEALKSTMEKTRNENIKLLSQAEYNDERIKTLHTNADTLHRQLASVEKNNATLQGIVGRHEGTIDTLRNEYITLQKKLSKAQVALDNLREERTLLKESEARLLAERESLSRGQTSQAMVLANLETIKINLERKDSDDRTRHQNQLDDLNQQLAMMKAKLESNEDLKMAREKIQELECCIETLQSENTSSNKQHHDTQTELTNTNKKVQELQEKINIINTGRAAAAAAVPASRLRDLETQLAEEKHKVNAGQVALEQTQRSLTQLLQLNKKHEKQLEDSSEACKTVTQQFTKLQKEAEETEAERRKLEDQLREALEETDTLKNLLTSKINKIEDELHAKQQELREVNESLTKAKEDQQAAREQAQAKINEAQEAQDKYEREVMLHGADLKALATLKERQAQYNTQLQDATAAAQRAEQVIRDTRLGFEQRENVLRVENNELVARCNELEQSNQSLLNQFTQLSDKMAAIQAKFTSSEGEGSQPQFTEDEARSSDQLREVIRFLRRERDVASGKCGVAQAECSRLEAQRDGFKEQLDHQTKDLAQEREKNQVGAETAGRCAELLRKVQTMDALTDSNRLMREEKEGLQSTCQEYQAKYQALQKQIEPLQEKLRINTNTIEALVLERKSLENEKQLFKKRTQELVEKLNQAKPEDFVKLQQEVTEQQKTLQSRDFEITRLKNQLAQLSKNQQMIINQRNQYQQQLSTCREDLRRTQEELKNTVMDKTRTIQQHIDESKKVLTEKSRLQQQLVGMQERVRGLEASSQQSQATHQQEMANYVDENKKISAEKIRLQQQINELKQGEEALKTQIEATKKETEKLNMKLKETEGKLNEAIRKADNFEKQSSQLRKIATKYKKAAEGGTAGGASGGEGGDGVTSGTSSAEKVKELEDTLALMHKRLDTAQDEVTRLQQELATLKLNLANKETEINMIKTQKDADLSKLESELESKTQELERRTQELTVAKNTTAQLKHNVNKHTAQLTKRLEEMQSKKAEYEGRITQLEREKEQLTHEIDSLNKKLHMQQRQLENIQKHTAGVNKTPASATSDKRDSFEPPPTANIKPMSAPGGVSGAASPRCQAATQVVPPSRAIPTASIRPMAPPLGPGATSQGSSTVVVVPPLETHSDGLVSSTVTLPQATVTPTPATPTPTTVTPTPATPTPTPATPATPTPATPTPATPKPATPTPATPTPATPTPATPTPATPTPTPATPTPTPATPTPTPATPIPTPATPTPATPTPATPTPAISTPTPATLTPAISTPAISTPTPAISTPTPAISTPTPTISTPTPAISTPTPAISTPTSAISTPTPAISTPTPAISTPTPATTLTATVSPTPTSVSLTTSNATPSLHSTSATPPCLSSITTSQPTTTQQQPPPTTTAPANTTATQQTTSKQSTVLQTAAATSSSIATTQQQLQAHQSTSTFTTTSTTTTTTTTPSQQQRQQQGTPASSTSTAIGNNNKGTTTTTTTPPQSSRVAMVVDSGIHEVCTADALVSQAIALVSPLSSQQDHQTTTPASTSGSGPGRAHKRPLDSSEAVTNTGQVSKRCRPEHDPNLSQEPGPSSSHSDQQQNNNNNDDDDDDDDDEVILLDSDDDQEYHDQHNVDDDEDDDEDIQAVDSDDDEDDDDDDDDEEGMEHDDSIHEMEAEEGEAEDDDDEEEEEDMGNAEAEAEEAEAEATPQVPNSGVGESQPQPSPGTSSQPSSSSTTTTTTSSTTTTTTTRLMTVPRPNPRQDHRTACGRQQQQQQQQRQQALPPFTQLPQYEEAGGDDSIVPSTPTLFPPRRGDPFPDPGASPHVPSTGFVFRSSPDLSNPPHTSGLAQMAEGGLIDDTRMDLAQLDDNTHSHPSTPLPRSPSGEAGAEEGGGVSTSEGEAGHRDPPPPAILVTGAAEESGGAGGVAAAGGSGEIFTEADSVAAEVGEDHATPHSQVIDFDDDDDDEGGDEGERESGEAEERRGGEAEERRGGEAEDSRGGGEAEEKRRDQGSLSSQGVQEVSSPTTQPPSPSNLHHPHPAPQPSSSTSLQQQQQRRITPITWNDSPRHQRGRGFPAGRGNSSTGGRGFIRAPGGLMGRGGGGFNPQIPRGSSSSSGRARRSRPGPFSRGGGHPM</sequence>
<dbReference type="PRINTS" id="PR01217">
    <property type="entry name" value="PRICHEXTENSN"/>
</dbReference>
<feature type="compositionally biased region" description="Polar residues" evidence="7">
    <location>
        <begin position="2669"/>
        <end position="2679"/>
    </location>
</feature>
<evidence type="ECO:0000259" key="8">
    <source>
        <dbReference type="Pfam" id="PF07926"/>
    </source>
</evidence>
<feature type="compositionally biased region" description="Polar residues" evidence="7">
    <location>
        <begin position="2031"/>
        <end position="2049"/>
    </location>
</feature>
<evidence type="ECO:0000313" key="11">
    <source>
        <dbReference type="EMBL" id="KAK4316810.1"/>
    </source>
</evidence>
<comment type="similarity">
    <text evidence="2">Belongs to the TPR family.</text>
</comment>
<feature type="coiled-coil region" evidence="6">
    <location>
        <begin position="545"/>
        <end position="612"/>
    </location>
</feature>
<protein>
    <recommendedName>
        <fullName evidence="3">Nucleoprotein TPR</fullName>
    </recommendedName>
</protein>
<dbReference type="PANTHER" id="PTHR18898">
    <property type="entry name" value="NUCLEOPROTEIN TPR-RELATED"/>
    <property type="match status" value="1"/>
</dbReference>
<feature type="region of interest" description="Disordered" evidence="7">
    <location>
        <begin position="1546"/>
        <end position="1571"/>
    </location>
</feature>
<evidence type="ECO:0000256" key="6">
    <source>
        <dbReference type="SAM" id="Coils"/>
    </source>
</evidence>
<feature type="compositionally biased region" description="Polar residues" evidence="7">
    <location>
        <begin position="2493"/>
        <end position="2504"/>
    </location>
</feature>
<feature type="compositionally biased region" description="Low complexity" evidence="7">
    <location>
        <begin position="2249"/>
        <end position="2261"/>
    </location>
</feature>
<dbReference type="InterPro" id="IPR057577">
    <property type="entry name" value="Nucleoprot-TPR/MLP1_dom"/>
</dbReference>
<dbReference type="GO" id="GO:1901673">
    <property type="term" value="P:regulation of mitotic spindle assembly"/>
    <property type="evidence" value="ECO:0007669"/>
    <property type="project" value="TreeGrafter"/>
</dbReference>
<organism evidence="11 12">
    <name type="scientific">Petrolisthes manimaculis</name>
    <dbReference type="NCBI Taxonomy" id="1843537"/>
    <lineage>
        <taxon>Eukaryota</taxon>
        <taxon>Metazoa</taxon>
        <taxon>Ecdysozoa</taxon>
        <taxon>Arthropoda</taxon>
        <taxon>Crustacea</taxon>
        <taxon>Multicrustacea</taxon>
        <taxon>Malacostraca</taxon>
        <taxon>Eumalacostraca</taxon>
        <taxon>Eucarida</taxon>
        <taxon>Decapoda</taxon>
        <taxon>Pleocyemata</taxon>
        <taxon>Anomura</taxon>
        <taxon>Galatheoidea</taxon>
        <taxon>Porcellanidae</taxon>
        <taxon>Petrolisthes</taxon>
    </lineage>
</organism>
<feature type="region of interest" description="Disordered" evidence="7">
    <location>
        <begin position="622"/>
        <end position="641"/>
    </location>
</feature>
<feature type="domain" description="NUA/TPR/MLP1-2-like" evidence="10">
    <location>
        <begin position="473"/>
        <end position="571"/>
    </location>
</feature>
<feature type="region of interest" description="Disordered" evidence="7">
    <location>
        <begin position="1160"/>
        <end position="1180"/>
    </location>
</feature>
<feature type="compositionally biased region" description="Low complexity" evidence="7">
    <location>
        <begin position="2050"/>
        <end position="2059"/>
    </location>
</feature>
<keyword evidence="12" id="KW-1185">Reference proteome</keyword>
<feature type="compositionally biased region" description="Polar residues" evidence="7">
    <location>
        <begin position="622"/>
        <end position="632"/>
    </location>
</feature>
<feature type="compositionally biased region" description="Low complexity" evidence="7">
    <location>
        <begin position="2701"/>
        <end position="2719"/>
    </location>
</feature>
<gene>
    <name evidence="11" type="ORF">Pmani_012065</name>
</gene>
<feature type="compositionally biased region" description="Low complexity" evidence="7">
    <location>
        <begin position="2426"/>
        <end position="2437"/>
    </location>
</feature>
<feature type="coiled-coil region" evidence="6">
    <location>
        <begin position="651"/>
        <end position="794"/>
    </location>
</feature>
<dbReference type="GO" id="GO:0006606">
    <property type="term" value="P:protein import into nucleus"/>
    <property type="evidence" value="ECO:0007669"/>
    <property type="project" value="InterPro"/>
</dbReference>
<feature type="compositionally biased region" description="Low complexity" evidence="7">
    <location>
        <begin position="1818"/>
        <end position="1841"/>
    </location>
</feature>
<feature type="coiled-coil region" evidence="6">
    <location>
        <begin position="45"/>
        <end position="107"/>
    </location>
</feature>
<feature type="compositionally biased region" description="Gly residues" evidence="7">
    <location>
        <begin position="2752"/>
        <end position="2761"/>
    </location>
</feature>
<feature type="region of interest" description="Disordered" evidence="7">
    <location>
        <begin position="1778"/>
        <end position="2161"/>
    </location>
</feature>
<feature type="coiled-coil region" evidence="6">
    <location>
        <begin position="1209"/>
        <end position="1236"/>
    </location>
</feature>
<evidence type="ECO:0000256" key="3">
    <source>
        <dbReference type="ARBA" id="ARBA00019789"/>
    </source>
</evidence>
<dbReference type="InterPro" id="IPR057974">
    <property type="entry name" value="NUA/TPR/MLP1-2-like_dom"/>
</dbReference>
<feature type="domain" description="Nucleoprotein TPR/MLP1-2" evidence="8">
    <location>
        <begin position="1023"/>
        <end position="1149"/>
    </location>
</feature>
<dbReference type="InterPro" id="IPR012929">
    <property type="entry name" value="Nucleoprot-TPR/MLP1-2_dom"/>
</dbReference>
<feature type="compositionally biased region" description="Polar residues" evidence="7">
    <location>
        <begin position="1160"/>
        <end position="1173"/>
    </location>
</feature>
<dbReference type="GO" id="GO:0005643">
    <property type="term" value="C:nuclear pore"/>
    <property type="evidence" value="ECO:0007669"/>
    <property type="project" value="UniProtKB-ARBA"/>
</dbReference>
<evidence type="ECO:0000256" key="5">
    <source>
        <dbReference type="ARBA" id="ARBA00023242"/>
    </source>
</evidence>
<dbReference type="GO" id="GO:0017056">
    <property type="term" value="F:structural constituent of nuclear pore"/>
    <property type="evidence" value="ECO:0007669"/>
    <property type="project" value="TreeGrafter"/>
</dbReference>
<evidence type="ECO:0000256" key="1">
    <source>
        <dbReference type="ARBA" id="ARBA00004123"/>
    </source>
</evidence>
<dbReference type="GO" id="GO:0006406">
    <property type="term" value="P:mRNA export from nucleus"/>
    <property type="evidence" value="ECO:0007669"/>
    <property type="project" value="TreeGrafter"/>
</dbReference>
<feature type="coiled-coil region" evidence="6">
    <location>
        <begin position="136"/>
        <end position="265"/>
    </location>
</feature>
<dbReference type="GO" id="GO:0034399">
    <property type="term" value="C:nuclear periphery"/>
    <property type="evidence" value="ECO:0007669"/>
    <property type="project" value="UniProtKB-ARBA"/>
</dbReference>
<evidence type="ECO:0000256" key="2">
    <source>
        <dbReference type="ARBA" id="ARBA00005274"/>
    </source>
</evidence>
<dbReference type="EMBL" id="JAWZYT010000984">
    <property type="protein sequence ID" value="KAK4316810.1"/>
    <property type="molecule type" value="Genomic_DNA"/>
</dbReference>
<feature type="compositionally biased region" description="Low complexity" evidence="7">
    <location>
        <begin position="1929"/>
        <end position="2030"/>
    </location>
</feature>
<dbReference type="Proteomes" id="UP001292094">
    <property type="component" value="Unassembled WGS sequence"/>
</dbReference>
<comment type="caution">
    <text evidence="11">The sequence shown here is derived from an EMBL/GenBank/DDBJ whole genome shotgun (WGS) entry which is preliminary data.</text>
</comment>
<dbReference type="Pfam" id="PF25785">
    <property type="entry name" value="TPR"/>
    <property type="match status" value="1"/>
</dbReference>
<accession>A0AAE1PZR7</accession>
<dbReference type="Gene3D" id="1.10.287.1490">
    <property type="match status" value="1"/>
</dbReference>
<dbReference type="Pfam" id="PF25481">
    <property type="entry name" value="Nucleoprot-TPR"/>
    <property type="match status" value="1"/>
</dbReference>
<feature type="compositionally biased region" description="Pro residues" evidence="7">
    <location>
        <begin position="1842"/>
        <end position="1928"/>
    </location>
</feature>
<feature type="compositionally biased region" description="Acidic residues" evidence="7">
    <location>
        <begin position="2331"/>
        <end position="2361"/>
    </location>
</feature>
<evidence type="ECO:0000256" key="7">
    <source>
        <dbReference type="SAM" id="MobiDB-lite"/>
    </source>
</evidence>
<feature type="compositionally biased region" description="Gly residues" evidence="7">
    <location>
        <begin position="1549"/>
        <end position="1563"/>
    </location>
</feature>
<feature type="compositionally biased region" description="Acidic residues" evidence="7">
    <location>
        <begin position="2262"/>
        <end position="2283"/>
    </location>
</feature>
<reference evidence="11" key="1">
    <citation type="submission" date="2023-11" db="EMBL/GenBank/DDBJ databases">
        <title>Genome assemblies of two species of porcelain crab, Petrolisthes cinctipes and Petrolisthes manimaculis (Anomura: Porcellanidae).</title>
        <authorList>
            <person name="Angst P."/>
        </authorList>
    </citation>
    <scope>NUCLEOTIDE SEQUENCE</scope>
    <source>
        <strain evidence="11">PB745_02</strain>
        <tissue evidence="11">Gill</tissue>
    </source>
</reference>
<feature type="domain" description="Nucleoprotein TPR/MPL1" evidence="9">
    <location>
        <begin position="179"/>
        <end position="254"/>
    </location>
</feature>
<feature type="compositionally biased region" description="Acidic residues" evidence="7">
    <location>
        <begin position="2291"/>
        <end position="2322"/>
    </location>
</feature>
<feature type="coiled-coil region" evidence="6">
    <location>
        <begin position="827"/>
        <end position="902"/>
    </location>
</feature>
<dbReference type="Pfam" id="PF07926">
    <property type="entry name" value="TPR_MLP1_2"/>
    <property type="match status" value="1"/>
</dbReference>
<feature type="coiled-coil region" evidence="6">
    <location>
        <begin position="943"/>
        <end position="1160"/>
    </location>
</feature>
<feature type="compositionally biased region" description="Polar residues" evidence="7">
    <location>
        <begin position="2135"/>
        <end position="2149"/>
    </location>
</feature>
<feature type="coiled-coil region" evidence="6">
    <location>
        <begin position="1264"/>
        <end position="1333"/>
    </location>
</feature>
<feature type="coiled-coil region" evidence="6">
    <location>
        <begin position="298"/>
        <end position="371"/>
    </location>
</feature>
<feature type="region of interest" description="Disordered" evidence="7">
    <location>
        <begin position="2191"/>
        <end position="2792"/>
    </location>
</feature>
<evidence type="ECO:0000259" key="9">
    <source>
        <dbReference type="Pfam" id="PF25481"/>
    </source>
</evidence>
<feature type="coiled-coil region" evidence="6">
    <location>
        <begin position="1363"/>
        <end position="1538"/>
    </location>
</feature>
<keyword evidence="5" id="KW-0539">Nucleus</keyword>
<feature type="compositionally biased region" description="Low complexity" evidence="7">
    <location>
        <begin position="2375"/>
        <end position="2406"/>
    </location>
</feature>
<feature type="compositionally biased region" description="Gly residues" evidence="7">
    <location>
        <begin position="2578"/>
        <end position="2590"/>
    </location>
</feature>
<evidence type="ECO:0000259" key="10">
    <source>
        <dbReference type="Pfam" id="PF25785"/>
    </source>
</evidence>
<feature type="compositionally biased region" description="Acidic residues" evidence="7">
    <location>
        <begin position="2616"/>
        <end position="2630"/>
    </location>
</feature>